<keyword evidence="3" id="KW-0689">Ribosomal protein</keyword>
<dbReference type="EMBL" id="LRBV02000003">
    <property type="status" value="NOT_ANNOTATED_CDS"/>
    <property type="molecule type" value="Genomic_DNA"/>
</dbReference>
<organism evidence="10 11">
    <name type="scientific">Quercus lobata</name>
    <name type="common">Valley oak</name>
    <dbReference type="NCBI Taxonomy" id="97700"/>
    <lineage>
        <taxon>Eukaryota</taxon>
        <taxon>Viridiplantae</taxon>
        <taxon>Streptophyta</taxon>
        <taxon>Embryophyta</taxon>
        <taxon>Tracheophyta</taxon>
        <taxon>Spermatophyta</taxon>
        <taxon>Magnoliopsida</taxon>
        <taxon>eudicotyledons</taxon>
        <taxon>Gunneridae</taxon>
        <taxon>Pentapetalae</taxon>
        <taxon>rosids</taxon>
        <taxon>fabids</taxon>
        <taxon>Fagales</taxon>
        <taxon>Fagaceae</taxon>
        <taxon>Quercus</taxon>
    </lineage>
</organism>
<dbReference type="InterPro" id="IPR007379">
    <property type="entry name" value="Tim44-like_dom"/>
</dbReference>
<dbReference type="AlphaFoldDB" id="A0A7N2L3Z6"/>
<dbReference type="InterPro" id="IPR032710">
    <property type="entry name" value="NTF2-like_dom_sf"/>
</dbReference>
<dbReference type="PANTHER" id="PTHR28554">
    <property type="entry name" value="39S RIBOSOMAL PROTEIN L45, MITOCHONDRIAL"/>
    <property type="match status" value="1"/>
</dbReference>
<reference evidence="10 11" key="1">
    <citation type="journal article" date="2016" name="G3 (Bethesda)">
        <title>First Draft Assembly and Annotation of the Genome of a California Endemic Oak Quercus lobata Nee (Fagaceae).</title>
        <authorList>
            <person name="Sork V.L."/>
            <person name="Fitz-Gibbon S.T."/>
            <person name="Puiu D."/>
            <person name="Crepeau M."/>
            <person name="Gugger P.F."/>
            <person name="Sherman R."/>
            <person name="Stevens K."/>
            <person name="Langley C.H."/>
            <person name="Pellegrini M."/>
            <person name="Salzberg S.L."/>
        </authorList>
    </citation>
    <scope>NUCLEOTIDE SEQUENCE [LARGE SCALE GENOMIC DNA]</scope>
    <source>
        <strain evidence="10 11">cv. SW786</strain>
    </source>
</reference>
<dbReference type="FunCoup" id="A0A7N2L3Z6">
    <property type="interactions" value="1202"/>
</dbReference>
<comment type="subcellular location">
    <subcellularLocation>
        <location evidence="1">Mitochondrion</location>
    </subcellularLocation>
</comment>
<evidence type="ECO:0000256" key="7">
    <source>
        <dbReference type="ARBA" id="ARBA00039448"/>
    </source>
</evidence>
<proteinExistence type="inferred from homology"/>
<dbReference type="SUPFAM" id="SSF54427">
    <property type="entry name" value="NTF2-like"/>
    <property type="match status" value="1"/>
</dbReference>
<protein>
    <recommendedName>
        <fullName evidence="7">Large ribosomal subunit protein mL45</fullName>
    </recommendedName>
    <alternativeName>
        <fullName evidence="8">39S ribosomal protein L45, mitochondrial</fullName>
    </alternativeName>
</protein>
<evidence type="ECO:0000256" key="1">
    <source>
        <dbReference type="ARBA" id="ARBA00004173"/>
    </source>
</evidence>
<comment type="similarity">
    <text evidence="6">Belongs to the mitochondrion-specific ribosomal protein mL45 family.</text>
</comment>
<dbReference type="Gramene" id="QL03p004304:mrna">
    <property type="protein sequence ID" value="QL03p004304:mrna"/>
    <property type="gene ID" value="QL03p004304"/>
</dbReference>
<keyword evidence="5" id="KW-0687">Ribonucleoprotein</keyword>
<evidence type="ECO:0000256" key="3">
    <source>
        <dbReference type="ARBA" id="ARBA00022980"/>
    </source>
</evidence>
<dbReference type="InParanoid" id="A0A7N2L3Z6"/>
<keyword evidence="11" id="KW-1185">Reference proteome</keyword>
<dbReference type="GO" id="GO:0005840">
    <property type="term" value="C:ribosome"/>
    <property type="evidence" value="ECO:0007669"/>
    <property type="project" value="UniProtKB-KW"/>
</dbReference>
<evidence type="ECO:0000256" key="5">
    <source>
        <dbReference type="ARBA" id="ARBA00023274"/>
    </source>
</evidence>
<dbReference type="SMART" id="SM00978">
    <property type="entry name" value="Tim44"/>
    <property type="match status" value="1"/>
</dbReference>
<dbReference type="OMA" id="RQSMWSS"/>
<evidence type="ECO:0000256" key="8">
    <source>
        <dbReference type="ARBA" id="ARBA00043031"/>
    </source>
</evidence>
<evidence type="ECO:0000259" key="9">
    <source>
        <dbReference type="SMART" id="SM00978"/>
    </source>
</evidence>
<dbReference type="GO" id="GO:0005739">
    <property type="term" value="C:mitochondrion"/>
    <property type="evidence" value="ECO:0007669"/>
    <property type="project" value="UniProtKB-SubCell"/>
</dbReference>
<dbReference type="PANTHER" id="PTHR28554:SF1">
    <property type="entry name" value="LARGE RIBOSOMAL SUBUNIT PROTEIN ML45"/>
    <property type="match status" value="1"/>
</dbReference>
<evidence type="ECO:0000256" key="6">
    <source>
        <dbReference type="ARBA" id="ARBA00038073"/>
    </source>
</evidence>
<dbReference type="FunFam" id="3.10.450.240:FF:000006">
    <property type="entry name" value="Mitochondrial inner membrane translocase complex, subunit Tim44-related protein"/>
    <property type="match status" value="1"/>
</dbReference>
<dbReference type="InterPro" id="IPR051975">
    <property type="entry name" value="mtLSU_mL45"/>
</dbReference>
<dbReference type="GO" id="GO:1990904">
    <property type="term" value="C:ribonucleoprotein complex"/>
    <property type="evidence" value="ECO:0007669"/>
    <property type="project" value="UniProtKB-KW"/>
</dbReference>
<dbReference type="Proteomes" id="UP000594261">
    <property type="component" value="Chromosome 3"/>
</dbReference>
<sequence length="336" mass="38490">MALRRLQTLRSLYRTAGIRESSYLLGSSRSYSTAISNVPELNQRSVSSCLYKAHNAFPLTRGSTMPLRSTMAAELLIFSNDTRSLSTQVKAPPQARQMGALKVSMTSPGFIYEPYAPREQIPFWRRLVVASSSSIRAMVIGSGKSEVRVKGSREKKRVRWFTRSGWKRTKDDIILELKSAYAINKLRKSGYSKKKFYNEAAELYKEINTLMANGDKSLLRKAVTEKMYSALKNEIKQRDSVWSKVYWEMIMPIVKMRTLRARLIGVDRNDLNKVFIQLTLEFLTKQKFEAYDSNGDVVAGDKSKEVLVRDIWVFEKSLFHPGAYWRLCGRISTKSS</sequence>
<name>A0A7N2L3Z6_QUELO</name>
<keyword evidence="4" id="KW-0496">Mitochondrion</keyword>
<evidence type="ECO:0000313" key="10">
    <source>
        <dbReference type="EnsemblPlants" id="QL03p004304:mrna"/>
    </source>
</evidence>
<reference evidence="10" key="2">
    <citation type="submission" date="2021-01" db="UniProtKB">
        <authorList>
            <consortium name="EnsemblPlants"/>
        </authorList>
    </citation>
    <scope>IDENTIFICATION</scope>
</reference>
<evidence type="ECO:0000313" key="11">
    <source>
        <dbReference type="Proteomes" id="UP000594261"/>
    </source>
</evidence>
<keyword evidence="2" id="KW-0809">Transit peptide</keyword>
<dbReference type="EnsemblPlants" id="QL03p004304:mrna">
    <property type="protein sequence ID" value="QL03p004304:mrna"/>
    <property type="gene ID" value="QL03p004304"/>
</dbReference>
<evidence type="ECO:0000256" key="2">
    <source>
        <dbReference type="ARBA" id="ARBA00022946"/>
    </source>
</evidence>
<accession>A0A7N2L3Z6</accession>
<dbReference type="Pfam" id="PF04280">
    <property type="entry name" value="Tim44"/>
    <property type="match status" value="1"/>
</dbReference>
<dbReference type="Gene3D" id="3.10.450.240">
    <property type="match status" value="1"/>
</dbReference>
<feature type="domain" description="Tim44-like" evidence="9">
    <location>
        <begin position="177"/>
        <end position="332"/>
    </location>
</feature>
<evidence type="ECO:0000256" key="4">
    <source>
        <dbReference type="ARBA" id="ARBA00023128"/>
    </source>
</evidence>